<proteinExistence type="predicted"/>
<feature type="compositionally biased region" description="Basic residues" evidence="1">
    <location>
        <begin position="104"/>
        <end position="127"/>
    </location>
</feature>
<evidence type="ECO:0000313" key="3">
    <source>
        <dbReference type="Proteomes" id="UP000265703"/>
    </source>
</evidence>
<feature type="compositionally biased region" description="Low complexity" evidence="1">
    <location>
        <begin position="86"/>
        <end position="96"/>
    </location>
</feature>
<accession>A0A397THW1</accession>
<dbReference type="EMBL" id="QKYT01000027">
    <property type="protein sequence ID" value="RIA97588.1"/>
    <property type="molecule type" value="Genomic_DNA"/>
</dbReference>
<dbReference type="SUPFAM" id="SSF82199">
    <property type="entry name" value="SET domain"/>
    <property type="match status" value="1"/>
</dbReference>
<feature type="non-terminal residue" evidence="2">
    <location>
        <position position="127"/>
    </location>
</feature>
<comment type="caution">
    <text evidence="2">The sequence shown here is derived from an EMBL/GenBank/DDBJ whole genome shotgun (WGS) entry which is preliminary data.</text>
</comment>
<name>A0A397THW1_9GLOM</name>
<protein>
    <recommendedName>
        <fullName evidence="4">SET domain-containing protein</fullName>
    </recommendedName>
</protein>
<evidence type="ECO:0000313" key="2">
    <source>
        <dbReference type="EMBL" id="RIA97588.1"/>
    </source>
</evidence>
<keyword evidence="3" id="KW-1185">Reference proteome</keyword>
<organism evidence="2 3">
    <name type="scientific">Glomus cerebriforme</name>
    <dbReference type="NCBI Taxonomy" id="658196"/>
    <lineage>
        <taxon>Eukaryota</taxon>
        <taxon>Fungi</taxon>
        <taxon>Fungi incertae sedis</taxon>
        <taxon>Mucoromycota</taxon>
        <taxon>Glomeromycotina</taxon>
        <taxon>Glomeromycetes</taxon>
        <taxon>Glomerales</taxon>
        <taxon>Glomeraceae</taxon>
        <taxon>Glomus</taxon>
    </lineage>
</organism>
<feature type="region of interest" description="Disordered" evidence="1">
    <location>
        <begin position="53"/>
        <end position="127"/>
    </location>
</feature>
<gene>
    <name evidence="2" type="ORF">C1645_751936</name>
</gene>
<dbReference type="AlphaFoldDB" id="A0A397THW1"/>
<reference evidence="2 3" key="1">
    <citation type="submission" date="2018-06" db="EMBL/GenBank/DDBJ databases">
        <title>Comparative genomics reveals the genomic features of Rhizophagus irregularis, R. cerebriforme, R. diaphanum and Gigaspora rosea, and their symbiotic lifestyle signature.</title>
        <authorList>
            <person name="Morin E."/>
            <person name="San Clemente H."/>
            <person name="Chen E.C.H."/>
            <person name="De La Providencia I."/>
            <person name="Hainaut M."/>
            <person name="Kuo A."/>
            <person name="Kohler A."/>
            <person name="Murat C."/>
            <person name="Tang N."/>
            <person name="Roy S."/>
            <person name="Loubradou J."/>
            <person name="Henrissat B."/>
            <person name="Grigoriev I.V."/>
            <person name="Corradi N."/>
            <person name="Roux C."/>
            <person name="Martin F.M."/>
        </authorList>
    </citation>
    <scope>NUCLEOTIDE SEQUENCE [LARGE SCALE GENOMIC DNA]</scope>
    <source>
        <strain evidence="2 3">DAOM 227022</strain>
    </source>
</reference>
<dbReference type="InterPro" id="IPR046341">
    <property type="entry name" value="SET_dom_sf"/>
</dbReference>
<dbReference type="CDD" id="cd08161">
    <property type="entry name" value="SET"/>
    <property type="match status" value="1"/>
</dbReference>
<evidence type="ECO:0000256" key="1">
    <source>
        <dbReference type="SAM" id="MobiDB-lite"/>
    </source>
</evidence>
<feature type="compositionally biased region" description="Acidic residues" evidence="1">
    <location>
        <begin position="61"/>
        <end position="84"/>
    </location>
</feature>
<dbReference type="Proteomes" id="UP000265703">
    <property type="component" value="Unassembled WGS sequence"/>
</dbReference>
<dbReference type="STRING" id="658196.A0A397THW1"/>
<dbReference type="OrthoDB" id="5560686at2759"/>
<sequence length="127" mass="14346">MNEDPFGNMVFLEGSEVNQVICWTKRDIKKGEELFVYYGGDVDREHWGHAENSEQVACVGDSEEEEIEFSDEIATGDEDEDEEGTINKYENNNVENINDDSIAGKKRKAAPNRKPTSKKKAKRTAAN</sequence>
<evidence type="ECO:0008006" key="4">
    <source>
        <dbReference type="Google" id="ProtNLM"/>
    </source>
</evidence>